<protein>
    <submittedName>
        <fullName evidence="1">MFS general substrate transporter</fullName>
    </submittedName>
</protein>
<name>A0ACB8RWT5_9AGAM</name>
<evidence type="ECO:0000313" key="2">
    <source>
        <dbReference type="Proteomes" id="UP000814033"/>
    </source>
</evidence>
<evidence type="ECO:0000313" key="1">
    <source>
        <dbReference type="EMBL" id="KAI0048291.1"/>
    </source>
</evidence>
<proteinExistence type="predicted"/>
<gene>
    <name evidence="1" type="ORF">FA95DRAFT_1098506</name>
</gene>
<dbReference type="EMBL" id="MU275889">
    <property type="protein sequence ID" value="KAI0048291.1"/>
    <property type="molecule type" value="Genomic_DNA"/>
</dbReference>
<keyword evidence="2" id="KW-1185">Reference proteome</keyword>
<sequence>MSPHTPHDQEHEPLLDSADDASPRSPSRSRWWKTASPIWCVLVIAFPSPSSTAIRIAPVVLVSSLCRGMTLAPRIEVYTAIACRALHDAPTATLVSGHNAFYAPSLLPSNHSEQSANVVLPDIPASVMDECSADPKVQARAARIQASVKTTESVLSAVTTGWLSHLGDLYGRKKILGLSIFGALFMDFIYILVSSQNSFFGKHGEAFIITAPLIEGFLGAQSTYNGITHAYATDCTPDGSRSKIFSTMQGMLYVGLAAGPWINGAVLNFVPNSDTNSLFALAIAIAVTNLVFVVFILPESLPPSRRLAQSSSSHAEDKPITRAVKTVVDQIVRPIAVFVPPKLDGGRKGRDWNLTLTGITLFIYILSIQVYNLKYLYVKHVYDWNGEQLGYYMSLLFVTRAIFLLLILPGTSFHAPCPSPLTSTPAVLTYFAPDRHRRTLNSTPTALASAIRFDRRIVSISFFTDASANALVVLSPTSSQALFVLLTSLNSLTSGGNPALHSLGAVSLQAMGKGGELGLVFGALGVVNAVAHIIAPGIYAAIYGATVANFPKMIFLMSALLLYSAVVMLLGIRPNINLRPEEPEAASSVYQDLPPSPEEATAGTEAPEGNQRKRGRRHDRDPSEDARRASVMRISVSEETL</sequence>
<reference evidence="1" key="2">
    <citation type="journal article" date="2022" name="New Phytol.">
        <title>Evolutionary transition to the ectomycorrhizal habit in the genomes of a hyperdiverse lineage of mushroom-forming fungi.</title>
        <authorList>
            <person name="Looney B."/>
            <person name="Miyauchi S."/>
            <person name="Morin E."/>
            <person name="Drula E."/>
            <person name="Courty P.E."/>
            <person name="Kohler A."/>
            <person name="Kuo A."/>
            <person name="LaButti K."/>
            <person name="Pangilinan J."/>
            <person name="Lipzen A."/>
            <person name="Riley R."/>
            <person name="Andreopoulos W."/>
            <person name="He G."/>
            <person name="Johnson J."/>
            <person name="Nolan M."/>
            <person name="Tritt A."/>
            <person name="Barry K.W."/>
            <person name="Grigoriev I.V."/>
            <person name="Nagy L.G."/>
            <person name="Hibbett D."/>
            <person name="Henrissat B."/>
            <person name="Matheny P.B."/>
            <person name="Labbe J."/>
            <person name="Martin F.M."/>
        </authorList>
    </citation>
    <scope>NUCLEOTIDE SEQUENCE</scope>
    <source>
        <strain evidence="1">FP105234-sp</strain>
    </source>
</reference>
<organism evidence="1 2">
    <name type="scientific">Auriscalpium vulgare</name>
    <dbReference type="NCBI Taxonomy" id="40419"/>
    <lineage>
        <taxon>Eukaryota</taxon>
        <taxon>Fungi</taxon>
        <taxon>Dikarya</taxon>
        <taxon>Basidiomycota</taxon>
        <taxon>Agaricomycotina</taxon>
        <taxon>Agaricomycetes</taxon>
        <taxon>Russulales</taxon>
        <taxon>Auriscalpiaceae</taxon>
        <taxon>Auriscalpium</taxon>
    </lineage>
</organism>
<dbReference type="Proteomes" id="UP000814033">
    <property type="component" value="Unassembled WGS sequence"/>
</dbReference>
<comment type="caution">
    <text evidence="1">The sequence shown here is derived from an EMBL/GenBank/DDBJ whole genome shotgun (WGS) entry which is preliminary data.</text>
</comment>
<accession>A0ACB8RWT5</accession>
<reference evidence="1" key="1">
    <citation type="submission" date="2021-02" db="EMBL/GenBank/DDBJ databases">
        <authorList>
            <consortium name="DOE Joint Genome Institute"/>
            <person name="Ahrendt S."/>
            <person name="Looney B.P."/>
            <person name="Miyauchi S."/>
            <person name="Morin E."/>
            <person name="Drula E."/>
            <person name="Courty P.E."/>
            <person name="Chicoki N."/>
            <person name="Fauchery L."/>
            <person name="Kohler A."/>
            <person name="Kuo A."/>
            <person name="Labutti K."/>
            <person name="Pangilinan J."/>
            <person name="Lipzen A."/>
            <person name="Riley R."/>
            <person name="Andreopoulos W."/>
            <person name="He G."/>
            <person name="Johnson J."/>
            <person name="Barry K.W."/>
            <person name="Grigoriev I.V."/>
            <person name="Nagy L."/>
            <person name="Hibbett D."/>
            <person name="Henrissat B."/>
            <person name="Matheny P.B."/>
            <person name="Labbe J."/>
            <person name="Martin F."/>
        </authorList>
    </citation>
    <scope>NUCLEOTIDE SEQUENCE</scope>
    <source>
        <strain evidence="1">FP105234-sp</strain>
    </source>
</reference>